<evidence type="ECO:0000313" key="2">
    <source>
        <dbReference type="EMBL" id="KAJ1079806.1"/>
    </source>
</evidence>
<protein>
    <submittedName>
        <fullName evidence="2">Uncharacterized protein</fullName>
    </submittedName>
</protein>
<dbReference type="AlphaFoldDB" id="A0AAV7KLF1"/>
<dbReference type="Proteomes" id="UP001066276">
    <property type="component" value="Chromosome 12"/>
</dbReference>
<proteinExistence type="predicted"/>
<organism evidence="2 3">
    <name type="scientific">Pleurodeles waltl</name>
    <name type="common">Iberian ribbed newt</name>
    <dbReference type="NCBI Taxonomy" id="8319"/>
    <lineage>
        <taxon>Eukaryota</taxon>
        <taxon>Metazoa</taxon>
        <taxon>Chordata</taxon>
        <taxon>Craniata</taxon>
        <taxon>Vertebrata</taxon>
        <taxon>Euteleostomi</taxon>
        <taxon>Amphibia</taxon>
        <taxon>Batrachia</taxon>
        <taxon>Caudata</taxon>
        <taxon>Salamandroidea</taxon>
        <taxon>Salamandridae</taxon>
        <taxon>Pleurodelinae</taxon>
        <taxon>Pleurodeles</taxon>
    </lineage>
</organism>
<comment type="caution">
    <text evidence="2">The sequence shown here is derived from an EMBL/GenBank/DDBJ whole genome shotgun (WGS) entry which is preliminary data.</text>
</comment>
<name>A0AAV7KLF1_PLEWA</name>
<feature type="region of interest" description="Disordered" evidence="1">
    <location>
        <begin position="1"/>
        <end position="146"/>
    </location>
</feature>
<keyword evidence="3" id="KW-1185">Reference proteome</keyword>
<feature type="compositionally biased region" description="Polar residues" evidence="1">
    <location>
        <begin position="13"/>
        <end position="24"/>
    </location>
</feature>
<evidence type="ECO:0000313" key="3">
    <source>
        <dbReference type="Proteomes" id="UP001066276"/>
    </source>
</evidence>
<evidence type="ECO:0000256" key="1">
    <source>
        <dbReference type="SAM" id="MobiDB-lite"/>
    </source>
</evidence>
<reference evidence="2" key="1">
    <citation type="journal article" date="2022" name="bioRxiv">
        <title>Sequencing and chromosome-scale assembly of the giantPleurodeles waltlgenome.</title>
        <authorList>
            <person name="Brown T."/>
            <person name="Elewa A."/>
            <person name="Iarovenko S."/>
            <person name="Subramanian E."/>
            <person name="Araus A.J."/>
            <person name="Petzold A."/>
            <person name="Susuki M."/>
            <person name="Suzuki K.-i.T."/>
            <person name="Hayashi T."/>
            <person name="Toyoda A."/>
            <person name="Oliveira C."/>
            <person name="Osipova E."/>
            <person name="Leigh N.D."/>
            <person name="Simon A."/>
            <person name="Yun M.H."/>
        </authorList>
    </citation>
    <scope>NUCLEOTIDE SEQUENCE</scope>
    <source>
        <strain evidence="2">20211129_DDA</strain>
        <tissue evidence="2">Liver</tissue>
    </source>
</reference>
<dbReference type="EMBL" id="JANPWB010000016">
    <property type="protein sequence ID" value="KAJ1079806.1"/>
    <property type="molecule type" value="Genomic_DNA"/>
</dbReference>
<sequence>MARVSSEHRPRIGTTNIGQGTIQREQGGIVGAEARPEENTGTRPADTGTARESNTDQEDIKEELPEQVKETEDPTKAWAKGAISSWEQGKPVQQRDTARFGSWATRSYPELGQKPERTVVGQHQSDLAMPTGHEVGTTPACIREGR</sequence>
<gene>
    <name evidence="2" type="ORF">NDU88_000041</name>
</gene>
<feature type="compositionally biased region" description="Basic and acidic residues" evidence="1">
    <location>
        <begin position="1"/>
        <end position="10"/>
    </location>
</feature>
<feature type="compositionally biased region" description="Basic and acidic residues" evidence="1">
    <location>
        <begin position="62"/>
        <end position="75"/>
    </location>
</feature>
<accession>A0AAV7KLF1</accession>